<protein>
    <submittedName>
        <fullName evidence="7">Carbohydrate kinase, PfkB family</fullName>
    </submittedName>
</protein>
<dbReference type="CDD" id="cd01167">
    <property type="entry name" value="bac_FRK"/>
    <property type="match status" value="1"/>
</dbReference>
<evidence type="ECO:0000256" key="2">
    <source>
        <dbReference type="ARBA" id="ARBA00022679"/>
    </source>
</evidence>
<evidence type="ECO:0000256" key="4">
    <source>
        <dbReference type="ARBA" id="ARBA00022777"/>
    </source>
</evidence>
<dbReference type="KEGG" id="cps:CPS_2648"/>
<keyword evidence="4 7" id="KW-0418">Kinase</keyword>
<gene>
    <name evidence="7" type="ordered locus">CPS_2648</name>
</gene>
<dbReference type="SUPFAM" id="SSF53613">
    <property type="entry name" value="Ribokinase-like"/>
    <property type="match status" value="1"/>
</dbReference>
<dbReference type="HOGENOM" id="CLU_027634_6_1_6"/>
<reference evidence="7" key="1">
    <citation type="journal article" date="2005" name="Proc. Natl. Acad. Sci. U.S.A.">
        <title>The psychrophilic lifestyle as revealed by the genome sequence of Colwellia psychrerythraea 34H through genomic and proteomic analyses.</title>
        <authorList>
            <person name="Methe B.A."/>
            <person name="Nelson K.E."/>
            <person name="Deming J.W."/>
            <person name="Momen B."/>
            <person name="Melamud E."/>
            <person name="Zhang X."/>
            <person name="Moult J."/>
            <person name="Madupu R."/>
            <person name="Nelson W.C."/>
            <person name="Dodson R.J."/>
            <person name="Brinkac L.M."/>
            <person name="Daugherty S.C."/>
            <person name="Durkin A.S."/>
            <person name="DeBoy R.T."/>
            <person name="Kolonay J.F."/>
            <person name="Sullivan S.A."/>
            <person name="Zhou L."/>
            <person name="Davidsen T.M."/>
            <person name="Wu M."/>
            <person name="Huston A.L."/>
            <person name="Lewis M."/>
            <person name="Weaver B."/>
            <person name="Weidman J.F."/>
            <person name="Khouri H."/>
            <person name="Utterback T.R."/>
            <person name="Feldblyum T.V."/>
            <person name="Fraser C.M."/>
        </authorList>
    </citation>
    <scope>NUCLEOTIDE SEQUENCE [LARGE SCALE GENOMIC DNA]</scope>
    <source>
        <strain evidence="7">34H</strain>
    </source>
</reference>
<dbReference type="GO" id="GO:0005524">
    <property type="term" value="F:ATP binding"/>
    <property type="evidence" value="ECO:0007669"/>
    <property type="project" value="UniProtKB-KW"/>
</dbReference>
<keyword evidence="5" id="KW-0067">ATP-binding</keyword>
<keyword evidence="2" id="KW-0808">Transferase</keyword>
<dbReference type="EMBL" id="CP000083">
    <property type="protein sequence ID" value="AAZ28568.1"/>
    <property type="molecule type" value="Genomic_DNA"/>
</dbReference>
<sequence>MKPVICFGEALIDFLNTGSQEDGCLTLNNYRQYPGGAPANAAVAVSRLGGKAFFAGQVGDDAFGDFLINALHTYQVDTQFVSKHPHAKTALAFVLLDEMGERSFSFHRHQTADLLFEKSQVDEIWFCESPIFHFCSNTLTEKDIADCTEYAVERALVHGAIISFDVNLRHNLWATGKVSISVVNKLVKQAHVLKFSSEELTYLAQGNIESYIQSCFDANCQLLIITDGENVLTYYTAAILDAISPPKVITVDTTAGGDAFIGALLFALSHFEQLTELLDDNELLKQIINFSASCGALTVTKAGAFPALPNFEQAVAFVKELGLKQTQLLDIFSRSR</sequence>
<name>Q481A7_COLP3</name>
<evidence type="ECO:0000313" key="8">
    <source>
        <dbReference type="Proteomes" id="UP000000547"/>
    </source>
</evidence>
<proteinExistence type="inferred from homology"/>
<dbReference type="Gene3D" id="3.40.1190.20">
    <property type="match status" value="1"/>
</dbReference>
<dbReference type="RefSeq" id="WP_011043456.1">
    <property type="nucleotide sequence ID" value="NC_003910.7"/>
</dbReference>
<dbReference type="InterPro" id="IPR011611">
    <property type="entry name" value="PfkB_dom"/>
</dbReference>
<accession>Q481A7</accession>
<dbReference type="InterPro" id="IPR029056">
    <property type="entry name" value="Ribokinase-like"/>
</dbReference>
<evidence type="ECO:0000256" key="3">
    <source>
        <dbReference type="ARBA" id="ARBA00022741"/>
    </source>
</evidence>
<dbReference type="AlphaFoldDB" id="Q481A7"/>
<dbReference type="InterPro" id="IPR050306">
    <property type="entry name" value="PfkB_Carbo_kinase"/>
</dbReference>
<dbReference type="PROSITE" id="PS00584">
    <property type="entry name" value="PFKB_KINASES_2"/>
    <property type="match status" value="1"/>
</dbReference>
<evidence type="ECO:0000259" key="6">
    <source>
        <dbReference type="Pfam" id="PF00294"/>
    </source>
</evidence>
<dbReference type="STRING" id="167879.CPS_2648"/>
<dbReference type="Proteomes" id="UP000000547">
    <property type="component" value="Chromosome"/>
</dbReference>
<evidence type="ECO:0000256" key="5">
    <source>
        <dbReference type="ARBA" id="ARBA00022840"/>
    </source>
</evidence>
<comment type="similarity">
    <text evidence="1">Belongs to the carbohydrate kinase PfkB family.</text>
</comment>
<dbReference type="GO" id="GO:0016301">
    <property type="term" value="F:kinase activity"/>
    <property type="evidence" value="ECO:0007669"/>
    <property type="project" value="UniProtKB-KW"/>
</dbReference>
<evidence type="ECO:0000313" key="7">
    <source>
        <dbReference type="EMBL" id="AAZ28568.1"/>
    </source>
</evidence>
<evidence type="ECO:0000256" key="1">
    <source>
        <dbReference type="ARBA" id="ARBA00010688"/>
    </source>
</evidence>
<keyword evidence="3" id="KW-0547">Nucleotide-binding</keyword>
<dbReference type="Pfam" id="PF00294">
    <property type="entry name" value="PfkB"/>
    <property type="match status" value="1"/>
</dbReference>
<dbReference type="InterPro" id="IPR002173">
    <property type="entry name" value="Carboh/pur_kinase_PfkB_CS"/>
</dbReference>
<dbReference type="PANTHER" id="PTHR43085">
    <property type="entry name" value="HEXOKINASE FAMILY MEMBER"/>
    <property type="match status" value="1"/>
</dbReference>
<organism evidence="7 8">
    <name type="scientific">Colwellia psychrerythraea (strain 34H / ATCC BAA-681)</name>
    <name type="common">Vibrio psychroerythus</name>
    <dbReference type="NCBI Taxonomy" id="167879"/>
    <lineage>
        <taxon>Bacteria</taxon>
        <taxon>Pseudomonadati</taxon>
        <taxon>Pseudomonadota</taxon>
        <taxon>Gammaproteobacteria</taxon>
        <taxon>Alteromonadales</taxon>
        <taxon>Colwelliaceae</taxon>
        <taxon>Colwellia</taxon>
    </lineage>
</organism>
<dbReference type="PANTHER" id="PTHR43085:SF1">
    <property type="entry name" value="PSEUDOURIDINE KINASE-RELATED"/>
    <property type="match status" value="1"/>
</dbReference>
<feature type="domain" description="Carbohydrate kinase PfkB" evidence="6">
    <location>
        <begin position="2"/>
        <end position="307"/>
    </location>
</feature>